<dbReference type="GO" id="GO:0016491">
    <property type="term" value="F:oxidoreductase activity"/>
    <property type="evidence" value="ECO:0007669"/>
    <property type="project" value="UniProtKB-KW"/>
</dbReference>
<evidence type="ECO:0008006" key="5">
    <source>
        <dbReference type="Google" id="ProtNLM"/>
    </source>
</evidence>
<evidence type="ECO:0000313" key="3">
    <source>
        <dbReference type="EMBL" id="CAG5130695.1"/>
    </source>
</evidence>
<dbReference type="InterPro" id="IPR002347">
    <property type="entry name" value="SDR_fam"/>
</dbReference>
<dbReference type="PRINTS" id="PR00080">
    <property type="entry name" value="SDRFAMILY"/>
</dbReference>
<dbReference type="AlphaFoldDB" id="A0A8S3ZT14"/>
<keyword evidence="1" id="KW-0560">Oxidoreductase</keyword>
<dbReference type="InterPro" id="IPR036291">
    <property type="entry name" value="NAD(P)-bd_dom_sf"/>
</dbReference>
<evidence type="ECO:0000313" key="4">
    <source>
        <dbReference type="Proteomes" id="UP000678393"/>
    </source>
</evidence>
<dbReference type="Pfam" id="PF00106">
    <property type="entry name" value="adh_short"/>
    <property type="match status" value="1"/>
</dbReference>
<accession>A0A8S3ZT14</accession>
<dbReference type="PANTHER" id="PTHR43157:SF31">
    <property type="entry name" value="PHOSPHATIDYLINOSITOL-GLYCAN BIOSYNTHESIS CLASS F PROTEIN"/>
    <property type="match status" value="1"/>
</dbReference>
<dbReference type="EMBL" id="CAJHNH020004197">
    <property type="protein sequence ID" value="CAG5130695.1"/>
    <property type="molecule type" value="Genomic_DNA"/>
</dbReference>
<gene>
    <name evidence="3" type="ORF">CUNI_LOCUS16253</name>
</gene>
<comment type="similarity">
    <text evidence="2">Belongs to the short-chain dehydrogenases/reductases (SDR) family.</text>
</comment>
<protein>
    <recommendedName>
        <fullName evidence="5">Retinol dehydrogenase 13</fullName>
    </recommendedName>
</protein>
<dbReference type="Proteomes" id="UP000678393">
    <property type="component" value="Unassembled WGS sequence"/>
</dbReference>
<evidence type="ECO:0000256" key="1">
    <source>
        <dbReference type="ARBA" id="ARBA00023002"/>
    </source>
</evidence>
<dbReference type="SUPFAM" id="SSF51735">
    <property type="entry name" value="NAD(P)-binding Rossmann-fold domains"/>
    <property type="match status" value="1"/>
</dbReference>
<reference evidence="3" key="1">
    <citation type="submission" date="2021-04" db="EMBL/GenBank/DDBJ databases">
        <authorList>
            <consortium name="Molecular Ecology Group"/>
        </authorList>
    </citation>
    <scope>NUCLEOTIDE SEQUENCE</scope>
</reference>
<proteinExistence type="inferred from homology"/>
<dbReference type="OrthoDB" id="191139at2759"/>
<keyword evidence="4" id="KW-1185">Reference proteome</keyword>
<name>A0A8S3ZT14_9EUPU</name>
<sequence length="298" mass="32628">MAGGQYTGKETIKGKTVIITGSNTGIGMETARELARRGGRVIMACRDTVKGEAVRKAIVEEAGNNNVILKKLDLASFASIKEFCKDINESESRIDILINNAGVMACPKMLTQDGLEMQFGVNHIGHFLLTNLLLDKIKASAPSRIIIVSSLAHKWGRINFDDLNSVKSYSRNAAYAQSKLANILHCKELARRLQGTGVTVNCLHPGSVNTELTRHVPFIDSTFIGKLLVLPIRYFLFKTALEGAQTTLRCALDPALETVSGKYFSDCKITSPSSKAEDEEAAKRLWEISEEIVKGNIN</sequence>
<evidence type="ECO:0000256" key="2">
    <source>
        <dbReference type="RuleBase" id="RU000363"/>
    </source>
</evidence>
<dbReference type="Gene3D" id="3.40.50.720">
    <property type="entry name" value="NAD(P)-binding Rossmann-like Domain"/>
    <property type="match status" value="1"/>
</dbReference>
<dbReference type="PANTHER" id="PTHR43157">
    <property type="entry name" value="PHOSPHATIDYLINOSITOL-GLYCAN BIOSYNTHESIS CLASS F PROTEIN-RELATED"/>
    <property type="match status" value="1"/>
</dbReference>
<dbReference type="PRINTS" id="PR00081">
    <property type="entry name" value="GDHRDH"/>
</dbReference>
<comment type="caution">
    <text evidence="3">The sequence shown here is derived from an EMBL/GenBank/DDBJ whole genome shotgun (WGS) entry which is preliminary data.</text>
</comment>
<dbReference type="NCBIfam" id="NF004846">
    <property type="entry name" value="PRK06197.1"/>
    <property type="match status" value="1"/>
</dbReference>
<organism evidence="3 4">
    <name type="scientific">Candidula unifasciata</name>
    <dbReference type="NCBI Taxonomy" id="100452"/>
    <lineage>
        <taxon>Eukaryota</taxon>
        <taxon>Metazoa</taxon>
        <taxon>Spiralia</taxon>
        <taxon>Lophotrochozoa</taxon>
        <taxon>Mollusca</taxon>
        <taxon>Gastropoda</taxon>
        <taxon>Heterobranchia</taxon>
        <taxon>Euthyneura</taxon>
        <taxon>Panpulmonata</taxon>
        <taxon>Eupulmonata</taxon>
        <taxon>Stylommatophora</taxon>
        <taxon>Helicina</taxon>
        <taxon>Helicoidea</taxon>
        <taxon>Geomitridae</taxon>
        <taxon>Candidula</taxon>
    </lineage>
</organism>